<dbReference type="RefSeq" id="WP_072861376.1">
    <property type="nucleotide sequence ID" value="NZ_FQUX01000002.1"/>
</dbReference>
<dbReference type="AlphaFoldDB" id="A0A1M4YU11"/>
<feature type="transmembrane region" description="Helical" evidence="2">
    <location>
        <begin position="12"/>
        <end position="32"/>
    </location>
</feature>
<keyword evidence="2" id="KW-0472">Membrane</keyword>
<dbReference type="OrthoDB" id="1398090at2"/>
<feature type="compositionally biased region" description="Polar residues" evidence="1">
    <location>
        <begin position="475"/>
        <end position="491"/>
    </location>
</feature>
<proteinExistence type="predicted"/>
<accession>A0A1M4YU11</accession>
<keyword evidence="4" id="KW-1185">Reference proteome</keyword>
<evidence type="ECO:0000256" key="1">
    <source>
        <dbReference type="SAM" id="MobiDB-lite"/>
    </source>
</evidence>
<feature type="region of interest" description="Disordered" evidence="1">
    <location>
        <begin position="472"/>
        <end position="498"/>
    </location>
</feature>
<evidence type="ECO:0000313" key="4">
    <source>
        <dbReference type="Proteomes" id="UP000184406"/>
    </source>
</evidence>
<sequence length="604" mass="70128">MNIPQIHTNLIWDLTALFLLLSIGYLTILFFLKNGALLKWRNHREEKRKHLRGIICELLLYEQGRLKMEERELIDLKVEIWKFLRHSGNKRFISKILIEMNHDLDDGAKHIIHRLSKEFGLQIAAFENLENMDIFTDGNSTPHNDTIGNVAILPDKESIIEEPKMNQPLNSNTDKLDTKTVLPIGEELDISFVPLVINNEDIKDGSSMEVQEVLMFSNDLEFLTECLGKESFERNPYEAIYEELYGESIILPTSKTHNKDTSFLNIDFLPWIMEIEEEKMEPITNINDLEVEYEVVLDPQLKKQISDILKSHVEEQNTMLAKDQEDNILDLGEMDLPAAKFYTDWEFKKVKLLHSIAEMGDIREVPLLNEMLDEEENESISNLIKEIIFRFLSEYPMNIDEEEDNNNLVDFGEHYVFNHLMNSLDRESQLLLLQEMQQIGDLSDLYFLETLHNHSDKAIREKAKLVSLHLESKRQNNPPSNMENPTTQSQNQKKEIKGPSKLHLDPLFTFETAKSGFVSTTLSNRETQENEKALSLDLSATSIDDGEDTLGHNDLFNIDFDITTSENITFYNSSYHKGDNNLEELEEIKFLDQLKDLTNKIFKK</sequence>
<evidence type="ECO:0000313" key="3">
    <source>
        <dbReference type="EMBL" id="SHF08836.1"/>
    </source>
</evidence>
<keyword evidence="2" id="KW-0812">Transmembrane</keyword>
<reference evidence="4" key="1">
    <citation type="submission" date="2016-11" db="EMBL/GenBank/DDBJ databases">
        <authorList>
            <person name="Varghese N."/>
            <person name="Submissions S."/>
        </authorList>
    </citation>
    <scope>NUCLEOTIDE SEQUENCE [LARGE SCALE GENOMIC DNA]</scope>
    <source>
        <strain evidence="4">DSM 17539</strain>
    </source>
</reference>
<evidence type="ECO:0000256" key="2">
    <source>
        <dbReference type="SAM" id="Phobius"/>
    </source>
</evidence>
<protein>
    <submittedName>
        <fullName evidence="3">Uncharacterized protein</fullName>
    </submittedName>
</protein>
<gene>
    <name evidence="3" type="ORF">SAMN03080594_102559</name>
</gene>
<organism evidence="3 4">
    <name type="scientific">Arenibacter palladensis</name>
    <dbReference type="NCBI Taxonomy" id="237373"/>
    <lineage>
        <taxon>Bacteria</taxon>
        <taxon>Pseudomonadati</taxon>
        <taxon>Bacteroidota</taxon>
        <taxon>Flavobacteriia</taxon>
        <taxon>Flavobacteriales</taxon>
        <taxon>Flavobacteriaceae</taxon>
        <taxon>Arenibacter</taxon>
    </lineage>
</organism>
<dbReference type="Proteomes" id="UP000184406">
    <property type="component" value="Unassembled WGS sequence"/>
</dbReference>
<name>A0A1M4YU11_9FLAO</name>
<keyword evidence="2" id="KW-1133">Transmembrane helix</keyword>
<dbReference type="EMBL" id="FQUX01000002">
    <property type="protein sequence ID" value="SHF08836.1"/>
    <property type="molecule type" value="Genomic_DNA"/>
</dbReference>